<comment type="caution">
    <text evidence="2">The sequence shown here is derived from an EMBL/GenBank/DDBJ whole genome shotgun (WGS) entry which is preliminary data.</text>
</comment>
<evidence type="ECO:0000259" key="1">
    <source>
        <dbReference type="Pfam" id="PF05239"/>
    </source>
</evidence>
<feature type="domain" description="PRC-barrel" evidence="1">
    <location>
        <begin position="17"/>
        <end position="82"/>
    </location>
</feature>
<dbReference type="InterPro" id="IPR011033">
    <property type="entry name" value="PRC_barrel-like_sf"/>
</dbReference>
<gene>
    <name evidence="2" type="ORF">KKC1_18220</name>
</gene>
<dbReference type="RefSeq" id="WP_238134242.1">
    <property type="nucleotide sequence ID" value="NZ_BDGJ01000090.1"/>
</dbReference>
<name>A0A1Z5HT15_9FIRM</name>
<organism evidence="2 3">
    <name type="scientific">Calderihabitans maritimus</name>
    <dbReference type="NCBI Taxonomy" id="1246530"/>
    <lineage>
        <taxon>Bacteria</taxon>
        <taxon>Bacillati</taxon>
        <taxon>Bacillota</taxon>
        <taxon>Clostridia</taxon>
        <taxon>Neomoorellales</taxon>
        <taxon>Calderihabitantaceae</taxon>
        <taxon>Calderihabitans</taxon>
    </lineage>
</organism>
<accession>A0A1Z5HT15</accession>
<dbReference type="EMBL" id="BDGJ01000090">
    <property type="protein sequence ID" value="GAW92672.1"/>
    <property type="molecule type" value="Genomic_DNA"/>
</dbReference>
<dbReference type="AlphaFoldDB" id="A0A1Z5HT15"/>
<sequence length="179" mass="19898">MKNEKLFIYGEKRVLKGRHLLGLPVVAISEGRRLGMVGDLLLDLQRRRLSALLLEKGGGWRGPALVLFQEVHSVGRDAVTVSQPGMVRELKKEAWLESLPSSSLRCLIGRRIINVQGDEVGTLEDLFFHMPQGKFAGLEVSAGLIADFLWGRDFLEENLVQVFGNEVVVVKKKGRVGKP</sequence>
<dbReference type="InterPro" id="IPR027275">
    <property type="entry name" value="PRC-brl_dom"/>
</dbReference>
<dbReference type="Pfam" id="PF05239">
    <property type="entry name" value="PRC"/>
    <property type="match status" value="2"/>
</dbReference>
<feature type="domain" description="PRC-barrel" evidence="1">
    <location>
        <begin position="106"/>
        <end position="151"/>
    </location>
</feature>
<proteinExistence type="predicted"/>
<dbReference type="Proteomes" id="UP000197032">
    <property type="component" value="Unassembled WGS sequence"/>
</dbReference>
<reference evidence="3" key="1">
    <citation type="journal article" date="2017" name="Appl. Environ. Microbiol.">
        <title>Genomic analysis of Calderihabitans maritimus KKC1, a thermophilic hydrogenogenic carboxydotrophic bacterium isolated from marine sediment.</title>
        <authorList>
            <person name="Omae K."/>
            <person name="Yoneda Y."/>
            <person name="Fukuyama Y."/>
            <person name="Yoshida T."/>
            <person name="Sako Y."/>
        </authorList>
    </citation>
    <scope>NUCLEOTIDE SEQUENCE [LARGE SCALE GENOMIC DNA]</scope>
    <source>
        <strain evidence="3">KKC1</strain>
    </source>
</reference>
<dbReference type="Gene3D" id="2.30.30.240">
    <property type="entry name" value="PRC-barrel domain"/>
    <property type="match status" value="2"/>
</dbReference>
<evidence type="ECO:0000313" key="3">
    <source>
        <dbReference type="Proteomes" id="UP000197032"/>
    </source>
</evidence>
<evidence type="ECO:0000313" key="2">
    <source>
        <dbReference type="EMBL" id="GAW92672.1"/>
    </source>
</evidence>
<dbReference type="SUPFAM" id="SSF50346">
    <property type="entry name" value="PRC-barrel domain"/>
    <property type="match status" value="2"/>
</dbReference>
<keyword evidence="3" id="KW-1185">Reference proteome</keyword>
<protein>
    <submittedName>
        <fullName evidence="2">PRC-barrel domain-containing protein</fullName>
    </submittedName>
</protein>